<dbReference type="STRING" id="1348612.A0A397J4E3"/>
<sequence>MSDNIPLPLVEVVKKWKRDYVITFLESKKDELGLDDIHIQVIQDQEVAGCDFLELNVEKLMRYGLKGGPAERIAGLVKEFKFSTSMETLPSIFEHMNVSHDSMDTSVSSSSFLSDFLKVIKENSEITKKSLKTLIRFEKDRNNRFISGQYMHEIAYQSIVFEKADQEYFLSKTSSYIGEFARNGSVNIYLRNNPAPTTTEDDVLDWFVKLMAELPNWKCPKKSVVKDTHTNPYLCGLKPDISVFIEEDVVHDVCIPTFVQTLLELKKRKRTFGFSDEEKGQLVDYIYFLVQQQPLRELFAIFLSDGYQFYVMAFDRNTKMYREFMTNFKTVMSTKIHLKECLGVGSTSTVYKVDWKDNPSALKVYKDGYNPSNEAKVLQYLNGKNVQNIPRYIAHDRHSMIISPVCEKISDQFQSFHVLQLLHLLEHIHSMNAIHRDVCPSNISLDTSNNSLVLVDWGSAIYTPTLTQLVEYEGTITFASPNILNNNMGYYQPKASDDLHSFIRTMYFLRNPSDMPTIPNGNLESKAQAIKEYWNDNVDVKLDGPLWIEMVNGANNRDYKILEKCCYIFKA</sequence>
<dbReference type="OrthoDB" id="2353287at2759"/>
<gene>
    <name evidence="3" type="ORF">Glove_141g70</name>
</gene>
<dbReference type="PANTHER" id="PTHR44167">
    <property type="entry name" value="OVARIAN-SPECIFIC SERINE/THREONINE-PROTEIN KINASE LOK-RELATED"/>
    <property type="match status" value="1"/>
</dbReference>
<dbReference type="SUPFAM" id="SSF56112">
    <property type="entry name" value="Protein kinase-like (PK-like)"/>
    <property type="match status" value="1"/>
</dbReference>
<accession>A0A397J4E3</accession>
<dbReference type="SMART" id="SM00220">
    <property type="entry name" value="S_TKc"/>
    <property type="match status" value="1"/>
</dbReference>
<dbReference type="PANTHER" id="PTHR44167:SF24">
    <property type="entry name" value="SERINE_THREONINE-PROTEIN KINASE CHK2"/>
    <property type="match status" value="1"/>
</dbReference>
<dbReference type="PROSITE" id="PS00107">
    <property type="entry name" value="PROTEIN_KINASE_ATP"/>
    <property type="match status" value="1"/>
</dbReference>
<dbReference type="Gene3D" id="1.10.150.50">
    <property type="entry name" value="Transcription Factor, Ets-1"/>
    <property type="match status" value="1"/>
</dbReference>
<protein>
    <recommendedName>
        <fullName evidence="2">Protein kinase domain-containing protein</fullName>
    </recommendedName>
</protein>
<dbReference type="Pfam" id="PF20713">
    <property type="entry name" value="DUF6826"/>
    <property type="match status" value="1"/>
</dbReference>
<dbReference type="GO" id="GO:0005524">
    <property type="term" value="F:ATP binding"/>
    <property type="evidence" value="ECO:0007669"/>
    <property type="project" value="UniProtKB-UniRule"/>
</dbReference>
<feature type="domain" description="Protein kinase" evidence="2">
    <location>
        <begin position="336"/>
        <end position="571"/>
    </location>
</feature>
<organism evidence="3 4">
    <name type="scientific">Diversispora epigaea</name>
    <dbReference type="NCBI Taxonomy" id="1348612"/>
    <lineage>
        <taxon>Eukaryota</taxon>
        <taxon>Fungi</taxon>
        <taxon>Fungi incertae sedis</taxon>
        <taxon>Mucoromycota</taxon>
        <taxon>Glomeromycotina</taxon>
        <taxon>Glomeromycetes</taxon>
        <taxon>Diversisporales</taxon>
        <taxon>Diversisporaceae</taxon>
        <taxon>Diversispora</taxon>
    </lineage>
</organism>
<dbReference type="AlphaFoldDB" id="A0A397J4E3"/>
<evidence type="ECO:0000259" key="2">
    <source>
        <dbReference type="PROSITE" id="PS50011"/>
    </source>
</evidence>
<dbReference type="GO" id="GO:0005634">
    <property type="term" value="C:nucleus"/>
    <property type="evidence" value="ECO:0007669"/>
    <property type="project" value="TreeGrafter"/>
</dbReference>
<dbReference type="PROSITE" id="PS50011">
    <property type="entry name" value="PROTEIN_KINASE_DOM"/>
    <property type="match status" value="1"/>
</dbReference>
<dbReference type="InterPro" id="IPR000719">
    <property type="entry name" value="Prot_kinase_dom"/>
</dbReference>
<name>A0A397J4E3_9GLOM</name>
<feature type="binding site" evidence="1">
    <location>
        <position position="363"/>
    </location>
    <ligand>
        <name>ATP</name>
        <dbReference type="ChEBI" id="CHEBI:30616"/>
    </ligand>
</feature>
<dbReference type="InterPro" id="IPR011009">
    <property type="entry name" value="Kinase-like_dom_sf"/>
</dbReference>
<dbReference type="EMBL" id="PQFF01000132">
    <property type="protein sequence ID" value="RHZ79750.1"/>
    <property type="molecule type" value="Genomic_DNA"/>
</dbReference>
<evidence type="ECO:0000313" key="3">
    <source>
        <dbReference type="EMBL" id="RHZ79750.1"/>
    </source>
</evidence>
<dbReference type="Proteomes" id="UP000266861">
    <property type="component" value="Unassembled WGS sequence"/>
</dbReference>
<evidence type="ECO:0000256" key="1">
    <source>
        <dbReference type="PROSITE-ProRule" id="PRU10141"/>
    </source>
</evidence>
<dbReference type="InterPro" id="IPR049229">
    <property type="entry name" value="DUF6826"/>
</dbReference>
<comment type="caution">
    <text evidence="3">The sequence shown here is derived from an EMBL/GenBank/DDBJ whole genome shotgun (WGS) entry which is preliminary data.</text>
</comment>
<keyword evidence="4" id="KW-1185">Reference proteome</keyword>
<proteinExistence type="predicted"/>
<dbReference type="Gene3D" id="1.10.510.10">
    <property type="entry name" value="Transferase(Phosphotransferase) domain 1"/>
    <property type="match status" value="1"/>
</dbReference>
<dbReference type="InterPro" id="IPR017441">
    <property type="entry name" value="Protein_kinase_ATP_BS"/>
</dbReference>
<keyword evidence="1" id="KW-0547">Nucleotide-binding</keyword>
<dbReference type="GO" id="GO:0044773">
    <property type="term" value="P:mitotic DNA damage checkpoint signaling"/>
    <property type="evidence" value="ECO:0007669"/>
    <property type="project" value="TreeGrafter"/>
</dbReference>
<dbReference type="GO" id="GO:0004674">
    <property type="term" value="F:protein serine/threonine kinase activity"/>
    <property type="evidence" value="ECO:0007669"/>
    <property type="project" value="TreeGrafter"/>
</dbReference>
<evidence type="ECO:0000313" key="4">
    <source>
        <dbReference type="Proteomes" id="UP000266861"/>
    </source>
</evidence>
<dbReference type="Pfam" id="PF00069">
    <property type="entry name" value="Pkinase"/>
    <property type="match status" value="1"/>
</dbReference>
<reference evidence="3 4" key="1">
    <citation type="submission" date="2018-08" db="EMBL/GenBank/DDBJ databases">
        <title>Genome and evolution of the arbuscular mycorrhizal fungus Diversispora epigaea (formerly Glomus versiforme) and its bacterial endosymbionts.</title>
        <authorList>
            <person name="Sun X."/>
            <person name="Fei Z."/>
            <person name="Harrison M."/>
        </authorList>
    </citation>
    <scope>NUCLEOTIDE SEQUENCE [LARGE SCALE GENOMIC DNA]</scope>
    <source>
        <strain evidence="3 4">IT104</strain>
    </source>
</reference>
<dbReference type="InterPro" id="IPR013761">
    <property type="entry name" value="SAM/pointed_sf"/>
</dbReference>
<keyword evidence="1" id="KW-0067">ATP-binding</keyword>